<dbReference type="InterPro" id="IPR000524">
    <property type="entry name" value="Tscrpt_reg_HTH_GntR"/>
</dbReference>
<dbReference type="RefSeq" id="WP_051517434.1">
    <property type="nucleotide sequence ID" value="NZ_JHAC01000061.1"/>
</dbReference>
<dbReference type="CDD" id="cd07377">
    <property type="entry name" value="WHTH_GntR"/>
    <property type="match status" value="1"/>
</dbReference>
<evidence type="ECO:0000313" key="5">
    <source>
        <dbReference type="EMBL" id="EYB66894.1"/>
    </source>
</evidence>
<name>A0A016QM80_9DEIO</name>
<keyword evidence="6" id="KW-1185">Reference proteome</keyword>
<keyword evidence="1" id="KW-0805">Transcription regulation</keyword>
<dbReference type="GO" id="GO:0000062">
    <property type="term" value="F:fatty-acyl-CoA binding"/>
    <property type="evidence" value="ECO:0007669"/>
    <property type="project" value="InterPro"/>
</dbReference>
<protein>
    <recommendedName>
        <fullName evidence="4">HTH gntR-type domain-containing protein</fullName>
    </recommendedName>
</protein>
<dbReference type="GO" id="GO:0019217">
    <property type="term" value="P:regulation of fatty acid metabolic process"/>
    <property type="evidence" value="ECO:0007669"/>
    <property type="project" value="InterPro"/>
</dbReference>
<dbReference type="Pfam" id="PF07840">
    <property type="entry name" value="FadR_C"/>
    <property type="match status" value="1"/>
</dbReference>
<dbReference type="PANTHER" id="PTHR43537">
    <property type="entry name" value="TRANSCRIPTIONAL REGULATOR, GNTR FAMILY"/>
    <property type="match status" value="1"/>
</dbReference>
<keyword evidence="3" id="KW-0804">Transcription</keyword>
<evidence type="ECO:0000256" key="3">
    <source>
        <dbReference type="ARBA" id="ARBA00023163"/>
    </source>
</evidence>
<dbReference type="SMART" id="SM00345">
    <property type="entry name" value="HTH_GNTR"/>
    <property type="match status" value="1"/>
</dbReference>
<dbReference type="Proteomes" id="UP000020492">
    <property type="component" value="Unassembled WGS sequence"/>
</dbReference>
<dbReference type="SUPFAM" id="SSF46785">
    <property type="entry name" value="Winged helix' DNA-binding domain"/>
    <property type="match status" value="1"/>
</dbReference>
<feature type="domain" description="HTH gntR-type" evidence="4">
    <location>
        <begin position="5"/>
        <end position="73"/>
    </location>
</feature>
<evidence type="ECO:0000313" key="6">
    <source>
        <dbReference type="Proteomes" id="UP000020492"/>
    </source>
</evidence>
<dbReference type="InterPro" id="IPR036390">
    <property type="entry name" value="WH_DNA-bd_sf"/>
</dbReference>
<evidence type="ECO:0000256" key="2">
    <source>
        <dbReference type="ARBA" id="ARBA00023125"/>
    </source>
</evidence>
<proteinExistence type="predicted"/>
<dbReference type="Pfam" id="PF00392">
    <property type="entry name" value="GntR"/>
    <property type="match status" value="1"/>
</dbReference>
<dbReference type="SUPFAM" id="SSF48008">
    <property type="entry name" value="GntR ligand-binding domain-like"/>
    <property type="match status" value="1"/>
</dbReference>
<dbReference type="OrthoDB" id="9781630at2"/>
<accession>A0A016QM80</accession>
<sequence>MTPPRRPALHAEDILVSRLLDGHYPPGSALPAERELAAELGVTRPTLREALQRLSRDGLLEIRQGKPTLARDPREGGLSLLAHLVARGGLADLIPDLLDLRAALLPHWTAATVACPDAAAELAGLLIRLPPQEEPSPTDCATFDWATFDWAVQSAVARLSGNALAPMLLGSFRGVFASAGAVYFAAPERRTRSRRYYGELREAALRGDAAEAARLTQAISADSLRLWRQAQEEAARVGVATGGVTADV</sequence>
<dbReference type="PRINTS" id="PR00035">
    <property type="entry name" value="HTHGNTR"/>
</dbReference>
<reference evidence="5 6" key="1">
    <citation type="submission" date="2014-03" db="EMBL/GenBank/DDBJ databases">
        <title>Draft genome sequence of Deinococcus phoenicis 1P10ME.</title>
        <authorList>
            <person name="Stepanov V.G."/>
            <person name="Vaishampayan P."/>
            <person name="Venkateswaran K."/>
            <person name="Fox G.E."/>
        </authorList>
    </citation>
    <scope>NUCLEOTIDE SEQUENCE [LARGE SCALE GENOMIC DNA]</scope>
    <source>
        <strain evidence="5 6">1P10ME</strain>
    </source>
</reference>
<dbReference type="GO" id="GO:0003700">
    <property type="term" value="F:DNA-binding transcription factor activity"/>
    <property type="evidence" value="ECO:0007669"/>
    <property type="project" value="InterPro"/>
</dbReference>
<dbReference type="PATRIC" id="fig|1476583.3.peg.3108"/>
<gene>
    <name evidence="5" type="ORF">DEIPH_ctg064orf0063</name>
</gene>
<dbReference type="STRING" id="1476583.DEIPH_ctg064orf0063"/>
<organism evidence="5 6">
    <name type="scientific">Deinococcus phoenicis</name>
    <dbReference type="NCBI Taxonomy" id="1476583"/>
    <lineage>
        <taxon>Bacteria</taxon>
        <taxon>Thermotogati</taxon>
        <taxon>Deinococcota</taxon>
        <taxon>Deinococci</taxon>
        <taxon>Deinococcales</taxon>
        <taxon>Deinococcaceae</taxon>
        <taxon>Deinococcus</taxon>
    </lineage>
</organism>
<dbReference type="PROSITE" id="PS50949">
    <property type="entry name" value="HTH_GNTR"/>
    <property type="match status" value="1"/>
</dbReference>
<comment type="caution">
    <text evidence="5">The sequence shown here is derived from an EMBL/GenBank/DDBJ whole genome shotgun (WGS) entry which is preliminary data.</text>
</comment>
<dbReference type="AlphaFoldDB" id="A0A016QM80"/>
<keyword evidence="2" id="KW-0238">DNA-binding</keyword>
<dbReference type="EMBL" id="JHAC01000061">
    <property type="protein sequence ID" value="EYB66894.1"/>
    <property type="molecule type" value="Genomic_DNA"/>
</dbReference>
<dbReference type="InterPro" id="IPR036388">
    <property type="entry name" value="WH-like_DNA-bd_sf"/>
</dbReference>
<dbReference type="GO" id="GO:0003677">
    <property type="term" value="F:DNA binding"/>
    <property type="evidence" value="ECO:0007669"/>
    <property type="project" value="UniProtKB-KW"/>
</dbReference>
<dbReference type="eggNOG" id="COG2186">
    <property type="taxonomic scope" value="Bacteria"/>
</dbReference>
<dbReference type="Gene3D" id="1.10.10.10">
    <property type="entry name" value="Winged helix-like DNA-binding domain superfamily/Winged helix DNA-binding domain"/>
    <property type="match status" value="1"/>
</dbReference>
<evidence type="ECO:0000256" key="1">
    <source>
        <dbReference type="ARBA" id="ARBA00023015"/>
    </source>
</evidence>
<dbReference type="InterPro" id="IPR008920">
    <property type="entry name" value="TF_FadR/GntR_C"/>
</dbReference>
<evidence type="ECO:0000259" key="4">
    <source>
        <dbReference type="PROSITE" id="PS50949"/>
    </source>
</evidence>
<dbReference type="InterPro" id="IPR028374">
    <property type="entry name" value="FadR_C"/>
</dbReference>
<dbReference type="PANTHER" id="PTHR43537:SF52">
    <property type="entry name" value="FATTY ACID METABOLISM REGULATOR PROTEIN"/>
    <property type="match status" value="1"/>
</dbReference>
<dbReference type="Gene3D" id="1.20.120.530">
    <property type="entry name" value="GntR ligand-binding domain-like"/>
    <property type="match status" value="1"/>
</dbReference>